<proteinExistence type="predicted"/>
<accession>A0A8K0HAA4</accession>
<comment type="caution">
    <text evidence="1">The sequence shown here is derived from an EMBL/GenBank/DDBJ whole genome shotgun (WGS) entry which is preliminary data.</text>
</comment>
<name>A0A8K0HAA4_9ROSA</name>
<dbReference type="AlphaFoldDB" id="A0A8K0HAA4"/>
<dbReference type="EMBL" id="VOIH02000004">
    <property type="protein sequence ID" value="KAF3448892.1"/>
    <property type="molecule type" value="Genomic_DNA"/>
</dbReference>
<keyword evidence="2" id="KW-1185">Reference proteome</keyword>
<evidence type="ECO:0000313" key="2">
    <source>
        <dbReference type="Proteomes" id="UP000796880"/>
    </source>
</evidence>
<sequence length="358" mass="40440">MFSYAVTFLGRISYALRDAMSQNSLLDYLTLCSRSTGFSAIQFREDQPCLYSSKGNLPHNSTDETIGSFAMTLQEKRDGNADIQSSIREGQARSFREELETFTPELLAPAGVLSFTLQYLKTIKMLVKVWGHFLPPKYLSCRMGTLDLLLEKLDRRLRDLRTRFIGLSKEEELHVLELILITCTLKLSKVEICCKLGTVRKLCSTMSQVESLLKEGSIEPSKFVIEVGNLSSEICSSLDGDSSDPFCIEGCWISSPSNNLCSVEESGTSRQSYMFLDVQFVKRRWGPKHELTYLCQEKEVYFSTNENSQVGERGHTHSPSATLFKEALLLSRHHCKKKQGAVVLREFYPLSALEVTSN</sequence>
<organism evidence="1 2">
    <name type="scientific">Rhamnella rubrinervis</name>
    <dbReference type="NCBI Taxonomy" id="2594499"/>
    <lineage>
        <taxon>Eukaryota</taxon>
        <taxon>Viridiplantae</taxon>
        <taxon>Streptophyta</taxon>
        <taxon>Embryophyta</taxon>
        <taxon>Tracheophyta</taxon>
        <taxon>Spermatophyta</taxon>
        <taxon>Magnoliopsida</taxon>
        <taxon>eudicotyledons</taxon>
        <taxon>Gunneridae</taxon>
        <taxon>Pentapetalae</taxon>
        <taxon>rosids</taxon>
        <taxon>fabids</taxon>
        <taxon>Rosales</taxon>
        <taxon>Rhamnaceae</taxon>
        <taxon>rhamnoid group</taxon>
        <taxon>Rhamneae</taxon>
        <taxon>Rhamnella</taxon>
    </lineage>
</organism>
<gene>
    <name evidence="1" type="ORF">FNV43_RR09608</name>
</gene>
<dbReference type="GO" id="GO:0005768">
    <property type="term" value="C:endosome"/>
    <property type="evidence" value="ECO:0007669"/>
    <property type="project" value="TreeGrafter"/>
</dbReference>
<protein>
    <submittedName>
        <fullName evidence="1">Uncharacterized protein</fullName>
    </submittedName>
</protein>
<evidence type="ECO:0000313" key="1">
    <source>
        <dbReference type="EMBL" id="KAF3448892.1"/>
    </source>
</evidence>
<dbReference type="Proteomes" id="UP000796880">
    <property type="component" value="Unassembled WGS sequence"/>
</dbReference>
<dbReference type="PANTHER" id="PTHR20938:SF0">
    <property type="entry name" value="INTEGRATOR COMPLEX SUBUNIT 4"/>
    <property type="match status" value="1"/>
</dbReference>
<dbReference type="PANTHER" id="PTHR20938">
    <property type="entry name" value="INTEGRATOR COMPLEX SUBUNIT 4"/>
    <property type="match status" value="1"/>
</dbReference>
<dbReference type="OrthoDB" id="18190at2759"/>
<dbReference type="GO" id="GO:0010496">
    <property type="term" value="P:intercellular transport"/>
    <property type="evidence" value="ECO:0007669"/>
    <property type="project" value="TreeGrafter"/>
</dbReference>
<reference evidence="1" key="1">
    <citation type="submission" date="2020-03" db="EMBL/GenBank/DDBJ databases">
        <title>A high-quality chromosome-level genome assembly of a woody plant with both climbing and erect habits, Rhamnella rubrinervis.</title>
        <authorList>
            <person name="Lu Z."/>
            <person name="Yang Y."/>
            <person name="Zhu X."/>
            <person name="Sun Y."/>
        </authorList>
    </citation>
    <scope>NUCLEOTIDE SEQUENCE</scope>
    <source>
        <strain evidence="1">BYM</strain>
        <tissue evidence="1">Leaf</tissue>
    </source>
</reference>